<comment type="caution">
    <text evidence="1">The sequence shown here is derived from an EMBL/GenBank/DDBJ whole genome shotgun (WGS) entry which is preliminary data.</text>
</comment>
<reference evidence="1 2" key="1">
    <citation type="submission" date="2021-03" db="EMBL/GenBank/DDBJ databases">
        <title>Sequencing the genomes of 1000 actinobacteria strains.</title>
        <authorList>
            <person name="Klenk H.-P."/>
        </authorList>
    </citation>
    <scope>NUCLEOTIDE SEQUENCE [LARGE SCALE GENOMIC DNA]</scope>
    <source>
        <strain evidence="1 2">DSM 20168</strain>
    </source>
</reference>
<gene>
    <name evidence="1" type="ORF">JOF39_000686</name>
</gene>
<protein>
    <submittedName>
        <fullName evidence="1">Uncharacterized protein</fullName>
    </submittedName>
</protein>
<evidence type="ECO:0000313" key="1">
    <source>
        <dbReference type="EMBL" id="MBP2397605.1"/>
    </source>
</evidence>
<proteinExistence type="predicted"/>
<sequence length="52" mass="5760">MSRADQTQTEKPMNKIVYLNEDSASGYLDVLSDSREAKIVGNLNFAKEPIDG</sequence>
<name>A0ABS4XMH9_GLUPR</name>
<organism evidence="1 2">
    <name type="scientific">Glutamicibacter protophormiae</name>
    <name type="common">Brevibacterium protophormiae</name>
    <dbReference type="NCBI Taxonomy" id="37930"/>
    <lineage>
        <taxon>Bacteria</taxon>
        <taxon>Bacillati</taxon>
        <taxon>Actinomycetota</taxon>
        <taxon>Actinomycetes</taxon>
        <taxon>Micrococcales</taxon>
        <taxon>Micrococcaceae</taxon>
        <taxon>Glutamicibacter</taxon>
    </lineage>
</organism>
<keyword evidence="2" id="KW-1185">Reference proteome</keyword>
<dbReference type="RefSeq" id="WP_188947003.1">
    <property type="nucleotide sequence ID" value="NZ_BMPH01000002.1"/>
</dbReference>
<dbReference type="EMBL" id="JAGIOJ010000001">
    <property type="protein sequence ID" value="MBP2397605.1"/>
    <property type="molecule type" value="Genomic_DNA"/>
</dbReference>
<dbReference type="Proteomes" id="UP001195422">
    <property type="component" value="Unassembled WGS sequence"/>
</dbReference>
<evidence type="ECO:0000313" key="2">
    <source>
        <dbReference type="Proteomes" id="UP001195422"/>
    </source>
</evidence>
<accession>A0ABS4XMH9</accession>